<feature type="transmembrane region" description="Helical" evidence="6">
    <location>
        <begin position="160"/>
        <end position="178"/>
    </location>
</feature>
<sequence>MADDEYALSSEEKVNQETFLVSIRNYGKTIVPCWLLVLTKYQTTTWVVTGISALFLIGRLTVRIVSASKLLLDDYLVIAAWLMLLTSAILWAVKGGVLYWMYDVQYGRRPSTPEFVPAYGTSMPLVFIWSTLFSACLWAVKFSFLVFFRRLGFKVNRKHFWWWFVFAVTACGGIVAIVDLDFSCTLTDIEYIMAECTKKKHVRFQDAGIYTNLAIDLVTDLLILSIPFRMLWNVRIPLRKKVALLGVFSLTIVIMVVAIIRTAFVRGVGVGFGEQIASTEWLFLWSNVEASVALRLY</sequence>
<feature type="transmembrane region" description="Helical" evidence="6">
    <location>
        <begin position="44"/>
        <end position="62"/>
    </location>
</feature>
<evidence type="ECO:0000313" key="9">
    <source>
        <dbReference type="Proteomes" id="UP001444661"/>
    </source>
</evidence>
<accession>A0ABR1T0N5</accession>
<keyword evidence="4 6" id="KW-0472">Membrane</keyword>
<comment type="similarity">
    <text evidence="5">Belongs to the SAT4 family.</text>
</comment>
<keyword evidence="9" id="KW-1185">Reference proteome</keyword>
<dbReference type="EMBL" id="JAQQWK010000006">
    <property type="protein sequence ID" value="KAK8040134.1"/>
    <property type="molecule type" value="Genomic_DNA"/>
</dbReference>
<evidence type="ECO:0000313" key="8">
    <source>
        <dbReference type="EMBL" id="KAK8040134.1"/>
    </source>
</evidence>
<dbReference type="Pfam" id="PF20684">
    <property type="entry name" value="Fung_rhodopsin"/>
    <property type="match status" value="1"/>
</dbReference>
<dbReference type="PANTHER" id="PTHR33048:SF47">
    <property type="entry name" value="INTEGRAL MEMBRANE PROTEIN-RELATED"/>
    <property type="match status" value="1"/>
</dbReference>
<evidence type="ECO:0000256" key="4">
    <source>
        <dbReference type="ARBA" id="ARBA00023136"/>
    </source>
</evidence>
<keyword evidence="2 6" id="KW-0812">Transmembrane</keyword>
<reference evidence="8 9" key="1">
    <citation type="submission" date="2023-01" db="EMBL/GenBank/DDBJ databases">
        <title>Analysis of 21 Apiospora genomes using comparative genomics revels a genus with tremendous synthesis potential of carbohydrate active enzymes and secondary metabolites.</title>
        <authorList>
            <person name="Sorensen T."/>
        </authorList>
    </citation>
    <scope>NUCLEOTIDE SEQUENCE [LARGE SCALE GENOMIC DNA]</scope>
    <source>
        <strain evidence="8 9">CBS 33761</strain>
    </source>
</reference>
<dbReference type="Proteomes" id="UP001444661">
    <property type="component" value="Unassembled WGS sequence"/>
</dbReference>
<feature type="transmembrane region" description="Helical" evidence="6">
    <location>
        <begin position="242"/>
        <end position="264"/>
    </location>
</feature>
<feature type="domain" description="Rhodopsin" evidence="7">
    <location>
        <begin position="59"/>
        <end position="293"/>
    </location>
</feature>
<evidence type="ECO:0000256" key="2">
    <source>
        <dbReference type="ARBA" id="ARBA00022692"/>
    </source>
</evidence>
<keyword evidence="3 6" id="KW-1133">Transmembrane helix</keyword>
<feature type="transmembrane region" description="Helical" evidence="6">
    <location>
        <begin position="74"/>
        <end position="102"/>
    </location>
</feature>
<organism evidence="8 9">
    <name type="scientific">Apiospora rasikravindrae</name>
    <dbReference type="NCBI Taxonomy" id="990691"/>
    <lineage>
        <taxon>Eukaryota</taxon>
        <taxon>Fungi</taxon>
        <taxon>Dikarya</taxon>
        <taxon>Ascomycota</taxon>
        <taxon>Pezizomycotina</taxon>
        <taxon>Sordariomycetes</taxon>
        <taxon>Xylariomycetidae</taxon>
        <taxon>Amphisphaeriales</taxon>
        <taxon>Apiosporaceae</taxon>
        <taxon>Apiospora</taxon>
    </lineage>
</organism>
<proteinExistence type="inferred from homology"/>
<feature type="transmembrane region" description="Helical" evidence="6">
    <location>
        <begin position="122"/>
        <end position="148"/>
    </location>
</feature>
<evidence type="ECO:0000256" key="6">
    <source>
        <dbReference type="SAM" id="Phobius"/>
    </source>
</evidence>
<comment type="subcellular location">
    <subcellularLocation>
        <location evidence="1">Membrane</location>
        <topology evidence="1">Multi-pass membrane protein</topology>
    </subcellularLocation>
</comment>
<feature type="transmembrane region" description="Helical" evidence="6">
    <location>
        <begin position="209"/>
        <end position="230"/>
    </location>
</feature>
<evidence type="ECO:0000259" key="7">
    <source>
        <dbReference type="Pfam" id="PF20684"/>
    </source>
</evidence>
<dbReference type="InterPro" id="IPR049326">
    <property type="entry name" value="Rhodopsin_dom_fungi"/>
</dbReference>
<evidence type="ECO:0000256" key="1">
    <source>
        <dbReference type="ARBA" id="ARBA00004141"/>
    </source>
</evidence>
<comment type="caution">
    <text evidence="8">The sequence shown here is derived from an EMBL/GenBank/DDBJ whole genome shotgun (WGS) entry which is preliminary data.</text>
</comment>
<gene>
    <name evidence="8" type="ORF">PG993_008545</name>
</gene>
<dbReference type="InterPro" id="IPR052337">
    <property type="entry name" value="SAT4-like"/>
</dbReference>
<protein>
    <recommendedName>
        <fullName evidence="7">Rhodopsin domain-containing protein</fullName>
    </recommendedName>
</protein>
<evidence type="ECO:0000256" key="5">
    <source>
        <dbReference type="ARBA" id="ARBA00038359"/>
    </source>
</evidence>
<name>A0ABR1T0N5_9PEZI</name>
<evidence type="ECO:0000256" key="3">
    <source>
        <dbReference type="ARBA" id="ARBA00022989"/>
    </source>
</evidence>
<dbReference type="PANTHER" id="PTHR33048">
    <property type="entry name" value="PTH11-LIKE INTEGRAL MEMBRANE PROTEIN (AFU_ORTHOLOGUE AFUA_5G11245)"/>
    <property type="match status" value="1"/>
</dbReference>